<dbReference type="InterPro" id="IPR004808">
    <property type="entry name" value="AP_endonuc_1"/>
</dbReference>
<dbReference type="InterPro" id="IPR036691">
    <property type="entry name" value="Endo/exonu/phosph_ase_sf"/>
</dbReference>
<comment type="caution">
    <text evidence="7">The sequence shown here is derived from an EMBL/GenBank/DDBJ whole genome shotgun (WGS) entry which is preliminary data.</text>
</comment>
<comment type="similarity">
    <text evidence="2">Belongs to the DNA repair enzymes AP/ExoA family.</text>
</comment>
<keyword evidence="3" id="KW-0479">Metal-binding</keyword>
<dbReference type="Pfam" id="PF03372">
    <property type="entry name" value="Exo_endo_phos"/>
    <property type="match status" value="1"/>
</dbReference>
<accession>T1AIJ1</accession>
<feature type="non-terminal residue" evidence="7">
    <location>
        <position position="116"/>
    </location>
</feature>
<feature type="domain" description="Endonuclease/exonuclease/phosphatase" evidence="6">
    <location>
        <begin position="11"/>
        <end position="115"/>
    </location>
</feature>
<name>T1AIJ1_9ZZZZ</name>
<gene>
    <name evidence="7" type="ORF">B2A_05306</name>
</gene>
<evidence type="ECO:0000259" key="6">
    <source>
        <dbReference type="Pfam" id="PF03372"/>
    </source>
</evidence>
<evidence type="ECO:0000256" key="5">
    <source>
        <dbReference type="ARBA" id="ARBA00022842"/>
    </source>
</evidence>
<evidence type="ECO:0000313" key="7">
    <source>
        <dbReference type="EMBL" id="EQD56333.1"/>
    </source>
</evidence>
<dbReference type="Gene3D" id="3.60.10.10">
    <property type="entry name" value="Endonuclease/exonuclease/phosphatase"/>
    <property type="match status" value="1"/>
</dbReference>
<dbReference type="GO" id="GO:0008311">
    <property type="term" value="F:double-stranded DNA 3'-5' DNA exonuclease activity"/>
    <property type="evidence" value="ECO:0007669"/>
    <property type="project" value="TreeGrafter"/>
</dbReference>
<dbReference type="GO" id="GO:0046872">
    <property type="term" value="F:metal ion binding"/>
    <property type="evidence" value="ECO:0007669"/>
    <property type="project" value="UniProtKB-KW"/>
</dbReference>
<dbReference type="GO" id="GO:0003906">
    <property type="term" value="F:DNA-(apurinic or apyrimidinic site) endonuclease activity"/>
    <property type="evidence" value="ECO:0007669"/>
    <property type="project" value="TreeGrafter"/>
</dbReference>
<evidence type="ECO:0000256" key="4">
    <source>
        <dbReference type="ARBA" id="ARBA00022801"/>
    </source>
</evidence>
<dbReference type="PANTHER" id="PTHR22748:SF6">
    <property type="entry name" value="DNA-(APURINIC OR APYRIMIDINIC SITE) ENDONUCLEASE"/>
    <property type="match status" value="1"/>
</dbReference>
<sequence>KSLDYFLYDKPAEKKGYSGVLTLTRQKPVSVINETGSRILDSEGRLIALQYQDFWLVNAYFPNSQRDLTRLTYKLQYNAEFERWIASLRKKKPVVTCGDFNVAHEEIDIARPKENE</sequence>
<evidence type="ECO:0000256" key="3">
    <source>
        <dbReference type="ARBA" id="ARBA00022723"/>
    </source>
</evidence>
<dbReference type="GO" id="GO:0008081">
    <property type="term" value="F:phosphoric diester hydrolase activity"/>
    <property type="evidence" value="ECO:0007669"/>
    <property type="project" value="TreeGrafter"/>
</dbReference>
<reference evidence="7" key="2">
    <citation type="journal article" date="2014" name="ISME J.">
        <title>Microbial stratification in low pH oxic and suboxic macroscopic growths along an acid mine drainage.</title>
        <authorList>
            <person name="Mendez-Garcia C."/>
            <person name="Mesa V."/>
            <person name="Sprenger R.R."/>
            <person name="Richter M."/>
            <person name="Diez M.S."/>
            <person name="Solano J."/>
            <person name="Bargiela R."/>
            <person name="Golyshina O.V."/>
            <person name="Manteca A."/>
            <person name="Ramos J.L."/>
            <person name="Gallego J.R."/>
            <person name="Llorente I."/>
            <person name="Martins Dos Santos V.A."/>
            <person name="Jensen O.N."/>
            <person name="Pelaez A.I."/>
            <person name="Sanchez J."/>
            <person name="Ferrer M."/>
        </authorList>
    </citation>
    <scope>NUCLEOTIDE SEQUENCE</scope>
</reference>
<dbReference type="GO" id="GO:0006284">
    <property type="term" value="P:base-excision repair"/>
    <property type="evidence" value="ECO:0007669"/>
    <property type="project" value="TreeGrafter"/>
</dbReference>
<dbReference type="PANTHER" id="PTHR22748">
    <property type="entry name" value="AP ENDONUCLEASE"/>
    <property type="match status" value="1"/>
</dbReference>
<evidence type="ECO:0000256" key="2">
    <source>
        <dbReference type="ARBA" id="ARBA00007092"/>
    </source>
</evidence>
<protein>
    <submittedName>
        <fullName evidence="7">Exodeoxyribonuclease III Xth</fullName>
    </submittedName>
</protein>
<organism evidence="7">
    <name type="scientific">mine drainage metagenome</name>
    <dbReference type="NCBI Taxonomy" id="410659"/>
    <lineage>
        <taxon>unclassified sequences</taxon>
        <taxon>metagenomes</taxon>
        <taxon>ecological metagenomes</taxon>
    </lineage>
</organism>
<evidence type="ECO:0000256" key="1">
    <source>
        <dbReference type="ARBA" id="ARBA00001946"/>
    </source>
</evidence>
<dbReference type="EMBL" id="AUZZ01003679">
    <property type="protein sequence ID" value="EQD56333.1"/>
    <property type="molecule type" value="Genomic_DNA"/>
</dbReference>
<dbReference type="NCBIfam" id="TIGR00633">
    <property type="entry name" value="xth"/>
    <property type="match status" value="1"/>
</dbReference>
<dbReference type="AlphaFoldDB" id="T1AIJ1"/>
<dbReference type="SUPFAM" id="SSF56219">
    <property type="entry name" value="DNase I-like"/>
    <property type="match status" value="1"/>
</dbReference>
<feature type="non-terminal residue" evidence="7">
    <location>
        <position position="1"/>
    </location>
</feature>
<dbReference type="InterPro" id="IPR005135">
    <property type="entry name" value="Endo/exonuclease/phosphatase"/>
</dbReference>
<keyword evidence="4" id="KW-0378">Hydrolase</keyword>
<proteinExistence type="inferred from homology"/>
<comment type="cofactor">
    <cofactor evidence="1">
        <name>Mg(2+)</name>
        <dbReference type="ChEBI" id="CHEBI:18420"/>
    </cofactor>
</comment>
<reference evidence="7" key="1">
    <citation type="submission" date="2013-08" db="EMBL/GenBank/DDBJ databases">
        <authorList>
            <person name="Mendez C."/>
            <person name="Richter M."/>
            <person name="Ferrer M."/>
            <person name="Sanchez J."/>
        </authorList>
    </citation>
    <scope>NUCLEOTIDE SEQUENCE</scope>
</reference>
<keyword evidence="5" id="KW-0460">Magnesium</keyword>